<evidence type="ECO:0000313" key="7">
    <source>
        <dbReference type="EMBL" id="MEC4266018.1"/>
    </source>
</evidence>
<protein>
    <submittedName>
        <fullName evidence="7">O-antigen ligase family protein</fullName>
    </submittedName>
</protein>
<keyword evidence="7" id="KW-0436">Ligase</keyword>
<feature type="transmembrane region" description="Helical" evidence="5">
    <location>
        <begin position="191"/>
        <end position="218"/>
    </location>
</feature>
<keyword evidence="2 5" id="KW-0812">Transmembrane</keyword>
<evidence type="ECO:0000256" key="5">
    <source>
        <dbReference type="SAM" id="Phobius"/>
    </source>
</evidence>
<comment type="caution">
    <text evidence="7">The sequence shown here is derived from an EMBL/GenBank/DDBJ whole genome shotgun (WGS) entry which is preliminary data.</text>
</comment>
<feature type="domain" description="O-antigen ligase-related" evidence="6">
    <location>
        <begin position="193"/>
        <end position="332"/>
    </location>
</feature>
<feature type="transmembrane region" description="Helical" evidence="5">
    <location>
        <begin position="230"/>
        <end position="252"/>
    </location>
</feature>
<feature type="transmembrane region" description="Helical" evidence="5">
    <location>
        <begin position="64"/>
        <end position="83"/>
    </location>
</feature>
<dbReference type="PANTHER" id="PTHR37422:SF17">
    <property type="entry name" value="O-ANTIGEN LIGASE"/>
    <property type="match status" value="1"/>
</dbReference>
<name>A0ABU6ISC2_9FLAO</name>
<dbReference type="GO" id="GO:0016874">
    <property type="term" value="F:ligase activity"/>
    <property type="evidence" value="ECO:0007669"/>
    <property type="project" value="UniProtKB-KW"/>
</dbReference>
<reference evidence="7 8" key="1">
    <citation type="submission" date="2024-01" db="EMBL/GenBank/DDBJ databases">
        <title>The strains designed SYSU M86414 and SYSU M84420 isolated from the marine sediment in San Sha City (Hainan Province, China).</title>
        <authorList>
            <person name="Guo D."/>
        </authorList>
    </citation>
    <scope>NUCLEOTIDE SEQUENCE [LARGE SCALE GENOMIC DNA]</scope>
    <source>
        <strain evidence="7 8">SYSU M84420</strain>
    </source>
</reference>
<feature type="transmembrane region" description="Helical" evidence="5">
    <location>
        <begin position="89"/>
        <end position="106"/>
    </location>
</feature>
<evidence type="ECO:0000256" key="1">
    <source>
        <dbReference type="ARBA" id="ARBA00004141"/>
    </source>
</evidence>
<feature type="transmembrane region" description="Helical" evidence="5">
    <location>
        <begin position="375"/>
        <end position="392"/>
    </location>
</feature>
<dbReference type="Pfam" id="PF04932">
    <property type="entry name" value="Wzy_C"/>
    <property type="match status" value="1"/>
</dbReference>
<comment type="subcellular location">
    <subcellularLocation>
        <location evidence="1">Membrane</location>
        <topology evidence="1">Multi-pass membrane protein</topology>
    </subcellularLocation>
</comment>
<dbReference type="InterPro" id="IPR007016">
    <property type="entry name" value="O-antigen_ligase-rel_domated"/>
</dbReference>
<feature type="transmembrane region" description="Helical" evidence="5">
    <location>
        <begin position="33"/>
        <end position="52"/>
    </location>
</feature>
<evidence type="ECO:0000256" key="3">
    <source>
        <dbReference type="ARBA" id="ARBA00022989"/>
    </source>
</evidence>
<evidence type="ECO:0000256" key="4">
    <source>
        <dbReference type="ARBA" id="ARBA00023136"/>
    </source>
</evidence>
<evidence type="ECO:0000256" key="2">
    <source>
        <dbReference type="ARBA" id="ARBA00022692"/>
    </source>
</evidence>
<accession>A0ABU6ISC2</accession>
<keyword evidence="3 5" id="KW-1133">Transmembrane helix</keyword>
<sequence>MKKIVHLFFLVPFIVNALNLQDWISLYVGGTSGQLVAYGNVGLLILGSFLIIKLKGSPLGTPGTWAVFFAVHYSLSILASILYNNPANFGYTLVNIVFYFSFLLYLKRLVDLSFIQTYFTIVFSIASICLIFLWNMQLDLDYFSSDISWGLDRASGLYGDANNACLVSIISYVFLKFTDFGNLPFKSLIKLILTLLISYSVILTFSTTGYLVFVFVVILCNYKYLSKRNILASMFALPLLYLIIINLTWLTAGLNLNERQQSKIVNFENIFSFKFDQIDNSGRFEHIDNVIGKLYENPFFGHGFDFGLNHLTHNTYLNIWLESGIIGLLVLIVVLAIYFSRAIKVEKKTKYFSLAILFAVSIFMLSLQTVINQPYIMVVLTYVGVLIDKGLIKKNDERFS</sequence>
<evidence type="ECO:0000313" key="8">
    <source>
        <dbReference type="Proteomes" id="UP001355298"/>
    </source>
</evidence>
<feature type="transmembrane region" description="Helical" evidence="5">
    <location>
        <begin position="319"/>
        <end position="339"/>
    </location>
</feature>
<dbReference type="InterPro" id="IPR051533">
    <property type="entry name" value="WaaL-like"/>
</dbReference>
<keyword evidence="4 5" id="KW-0472">Membrane</keyword>
<dbReference type="EMBL" id="JAYMGW010000009">
    <property type="protein sequence ID" value="MEC4266018.1"/>
    <property type="molecule type" value="Genomic_DNA"/>
</dbReference>
<dbReference type="Proteomes" id="UP001355298">
    <property type="component" value="Unassembled WGS sequence"/>
</dbReference>
<feature type="transmembrane region" description="Helical" evidence="5">
    <location>
        <begin position="351"/>
        <end position="369"/>
    </location>
</feature>
<dbReference type="PANTHER" id="PTHR37422">
    <property type="entry name" value="TEICHURONIC ACID BIOSYNTHESIS PROTEIN TUAE"/>
    <property type="match status" value="1"/>
</dbReference>
<feature type="transmembrane region" description="Helical" evidence="5">
    <location>
        <begin position="118"/>
        <end position="136"/>
    </location>
</feature>
<proteinExistence type="predicted"/>
<organism evidence="7 8">
    <name type="scientific">Flagellimonas halotolerans</name>
    <dbReference type="NCBI Taxonomy" id="3112164"/>
    <lineage>
        <taxon>Bacteria</taxon>
        <taxon>Pseudomonadati</taxon>
        <taxon>Bacteroidota</taxon>
        <taxon>Flavobacteriia</taxon>
        <taxon>Flavobacteriales</taxon>
        <taxon>Flavobacteriaceae</taxon>
        <taxon>Flagellimonas</taxon>
    </lineage>
</organism>
<evidence type="ECO:0000259" key="6">
    <source>
        <dbReference type="Pfam" id="PF04932"/>
    </source>
</evidence>
<gene>
    <name evidence="7" type="ORF">VOP03_11735</name>
</gene>
<keyword evidence="8" id="KW-1185">Reference proteome</keyword>